<dbReference type="InterPro" id="IPR050903">
    <property type="entry name" value="Bact_Chemotaxis_MeTrfase"/>
</dbReference>
<evidence type="ECO:0000259" key="4">
    <source>
        <dbReference type="PROSITE" id="PS50113"/>
    </source>
</evidence>
<dbReference type="InterPro" id="IPR004089">
    <property type="entry name" value="MCPsignal_dom"/>
</dbReference>
<dbReference type="Proteomes" id="UP001181622">
    <property type="component" value="Unassembled WGS sequence"/>
</dbReference>
<dbReference type="SUPFAM" id="SSF55785">
    <property type="entry name" value="PYP-like sensor domain (PAS domain)"/>
    <property type="match status" value="2"/>
</dbReference>
<dbReference type="InterPro" id="IPR004090">
    <property type="entry name" value="Chemotax_Me-accpt_rcpt"/>
</dbReference>
<dbReference type="CDD" id="cd00130">
    <property type="entry name" value="PAS"/>
    <property type="match status" value="2"/>
</dbReference>
<dbReference type="Pfam" id="PF08447">
    <property type="entry name" value="PAS_3"/>
    <property type="match status" value="2"/>
</dbReference>
<evidence type="ECO:0000256" key="1">
    <source>
        <dbReference type="PROSITE-ProRule" id="PRU00284"/>
    </source>
</evidence>
<dbReference type="SUPFAM" id="SSF58104">
    <property type="entry name" value="Methyl-accepting chemotaxis protein (MCP) signaling domain"/>
    <property type="match status" value="1"/>
</dbReference>
<dbReference type="Gene3D" id="3.30.450.20">
    <property type="entry name" value="PAS domain"/>
    <property type="match status" value="2"/>
</dbReference>
<name>A0ABU1DGR3_9HYPH</name>
<proteinExistence type="predicted"/>
<evidence type="ECO:0000259" key="2">
    <source>
        <dbReference type="PROSITE" id="PS50111"/>
    </source>
</evidence>
<dbReference type="RefSeq" id="WP_309392072.1">
    <property type="nucleotide sequence ID" value="NZ_JADBEO010000023.1"/>
</dbReference>
<gene>
    <name evidence="5" type="ORF">IHQ68_11915</name>
</gene>
<keyword evidence="1" id="KW-0807">Transducer</keyword>
<feature type="domain" description="PAC" evidence="4">
    <location>
        <begin position="202"/>
        <end position="254"/>
    </location>
</feature>
<feature type="domain" description="PAC" evidence="4">
    <location>
        <begin position="80"/>
        <end position="132"/>
    </location>
</feature>
<comment type="caution">
    <text evidence="5">The sequence shown here is derived from an EMBL/GenBank/DDBJ whole genome shotgun (WGS) entry which is preliminary data.</text>
</comment>
<protein>
    <submittedName>
        <fullName evidence="5">PAS domain-containing methyl-accepting chemotaxis protein</fullName>
    </submittedName>
</protein>
<dbReference type="PROSITE" id="PS50111">
    <property type="entry name" value="CHEMOTAXIS_TRANSDUC_2"/>
    <property type="match status" value="1"/>
</dbReference>
<evidence type="ECO:0000313" key="6">
    <source>
        <dbReference type="Proteomes" id="UP001181622"/>
    </source>
</evidence>
<evidence type="ECO:0000313" key="5">
    <source>
        <dbReference type="EMBL" id="MDR4307323.1"/>
    </source>
</evidence>
<feature type="domain" description="Methyl-accepting transducer" evidence="2">
    <location>
        <begin position="255"/>
        <end position="477"/>
    </location>
</feature>
<dbReference type="PRINTS" id="PR00260">
    <property type="entry name" value="CHEMTRNSDUCR"/>
</dbReference>
<keyword evidence="6" id="KW-1185">Reference proteome</keyword>
<dbReference type="InterPro" id="IPR000700">
    <property type="entry name" value="PAS-assoc_C"/>
</dbReference>
<reference evidence="5" key="1">
    <citation type="submission" date="2020-10" db="EMBL/GenBank/DDBJ databases">
        <authorList>
            <person name="Abbas A."/>
            <person name="Razzaq R."/>
            <person name="Waqas M."/>
            <person name="Abbas N."/>
            <person name="Nielsen T.K."/>
            <person name="Hansen L.H."/>
            <person name="Hussain S."/>
            <person name="Shahid M."/>
        </authorList>
    </citation>
    <scope>NUCLEOTIDE SEQUENCE</scope>
    <source>
        <strain evidence="5">S14</strain>
    </source>
</reference>
<dbReference type="EMBL" id="JADBEO010000023">
    <property type="protein sequence ID" value="MDR4307323.1"/>
    <property type="molecule type" value="Genomic_DNA"/>
</dbReference>
<dbReference type="SMART" id="SM00091">
    <property type="entry name" value="PAS"/>
    <property type="match status" value="2"/>
</dbReference>
<evidence type="ECO:0000259" key="3">
    <source>
        <dbReference type="PROSITE" id="PS50112"/>
    </source>
</evidence>
<dbReference type="Pfam" id="PF00015">
    <property type="entry name" value="MCPsignal"/>
    <property type="match status" value="1"/>
</dbReference>
<dbReference type="InterPro" id="IPR013655">
    <property type="entry name" value="PAS_fold_3"/>
</dbReference>
<dbReference type="InterPro" id="IPR035965">
    <property type="entry name" value="PAS-like_dom_sf"/>
</dbReference>
<dbReference type="Gene3D" id="1.10.287.950">
    <property type="entry name" value="Methyl-accepting chemotaxis protein"/>
    <property type="match status" value="1"/>
</dbReference>
<dbReference type="InterPro" id="IPR000014">
    <property type="entry name" value="PAS"/>
</dbReference>
<feature type="domain" description="PAS" evidence="3">
    <location>
        <begin position="26"/>
        <end position="77"/>
    </location>
</feature>
<dbReference type="PROSITE" id="PS50113">
    <property type="entry name" value="PAC"/>
    <property type="match status" value="2"/>
</dbReference>
<dbReference type="PROSITE" id="PS50112">
    <property type="entry name" value="PAS"/>
    <property type="match status" value="1"/>
</dbReference>
<dbReference type="SMART" id="SM00086">
    <property type="entry name" value="PAC"/>
    <property type="match status" value="2"/>
</dbReference>
<accession>A0ABU1DGR3</accession>
<dbReference type="PANTHER" id="PTHR24422">
    <property type="entry name" value="CHEMOTAXIS PROTEIN METHYLTRANSFERASE"/>
    <property type="match status" value="1"/>
</dbReference>
<organism evidence="5 6">
    <name type="scientific">Chelatococcus sambhunathii</name>
    <dbReference type="NCBI Taxonomy" id="363953"/>
    <lineage>
        <taxon>Bacteria</taxon>
        <taxon>Pseudomonadati</taxon>
        <taxon>Pseudomonadota</taxon>
        <taxon>Alphaproteobacteria</taxon>
        <taxon>Hyphomicrobiales</taxon>
        <taxon>Chelatococcaceae</taxon>
        <taxon>Chelatococcus</taxon>
    </lineage>
</organism>
<dbReference type="PANTHER" id="PTHR24422:SF10">
    <property type="entry name" value="CHEMOTAXIS PROTEIN METHYLTRANSFERASE 2"/>
    <property type="match status" value="1"/>
</dbReference>
<dbReference type="NCBIfam" id="TIGR00229">
    <property type="entry name" value="sensory_box"/>
    <property type="match status" value="2"/>
</dbReference>
<dbReference type="SMART" id="SM00283">
    <property type="entry name" value="MA"/>
    <property type="match status" value="1"/>
</dbReference>
<dbReference type="InterPro" id="IPR001610">
    <property type="entry name" value="PAC"/>
</dbReference>
<sequence length="492" mass="52480">MLSLANRQTKAKLDAMFASQAAIEFSLDGEIVWANENFLTATGYALEEIKGRHHRIFVDSEDQGPEYAAFWQALRDGKRQATLFRRLGKGGREIWLQASYNPLLDAGGKPYGVIKFATDVTEQQLRNADYEGKVKALDRSQGVIEFDLDGDVLTANANFLAVLGHDLSEIKGRHHSMFVDPVERNSEGYKEFWRDLRNGTYRSAEYKRIGKGGREVWIQATYNPIIDATGRVLKVVKFATDITEATLARLKRAELQRTIDGDLDGIASSVSQASQRAVAAAGAATQVSGNSQAVAAGAEELAASVGEISTQISRSLAITQRAVHQARTTSEVVSGLATAAQRIGEVIKLIDQIASQTNLLALNATIEAARAGEAGRGFAVVAAEVKQLASQTANATDNISVQITETRSAANDAAAAIGGIAATIAEMNEISEAISASVTQQASVAQEISMNMQSINAAVVEITHGVEGIATSTKEITAAATQVRDSSRAIAA</sequence>